<reference evidence="2" key="1">
    <citation type="submission" date="2019-08" db="EMBL/GenBank/DDBJ databases">
        <title>Complete genome sequence of a mangrove-derived Streptomyces xiamenensis.</title>
        <authorList>
            <person name="Xu J."/>
        </authorList>
    </citation>
    <scope>NUCLEOTIDE SEQUENCE</scope>
    <source>
        <strain evidence="2">318</strain>
    </source>
</reference>
<sequence>MVIVIGVVLVLVVGSIALRAFRSGFSAPRGGRGGGSPAHTDHHGGNGGDSGSGWGWGGGDSDSGSGGSSGDSGGGGGDGGGGGGD</sequence>
<protein>
    <submittedName>
        <fullName evidence="2">Uncharacterized protein</fullName>
    </submittedName>
</protein>
<gene>
    <name evidence="2" type="ORF">SXIM_38120</name>
</gene>
<dbReference type="AlphaFoldDB" id="A0A0F7CPT0"/>
<dbReference type="EMBL" id="CP009922">
    <property type="protein sequence ID" value="AKG45196.1"/>
    <property type="molecule type" value="Genomic_DNA"/>
</dbReference>
<dbReference type="PATRIC" id="fig|408015.6.peg.3862"/>
<evidence type="ECO:0000313" key="3">
    <source>
        <dbReference type="Proteomes" id="UP000034034"/>
    </source>
</evidence>
<name>A0A0F7CPT0_9ACTN</name>
<dbReference type="Proteomes" id="UP000034034">
    <property type="component" value="Chromosome"/>
</dbReference>
<feature type="compositionally biased region" description="Gly residues" evidence="1">
    <location>
        <begin position="45"/>
        <end position="85"/>
    </location>
</feature>
<feature type="region of interest" description="Disordered" evidence="1">
    <location>
        <begin position="24"/>
        <end position="85"/>
    </location>
</feature>
<dbReference type="STRING" id="408015.SXIM_38120"/>
<dbReference type="KEGG" id="sxi:SXIM_38120"/>
<keyword evidence="3" id="KW-1185">Reference proteome</keyword>
<proteinExistence type="predicted"/>
<dbReference type="RefSeq" id="WP_053116251.1">
    <property type="nucleotide sequence ID" value="NZ_CP009922.3"/>
</dbReference>
<dbReference type="HOGENOM" id="CLU_2511429_0_0_11"/>
<organism evidence="2 3">
    <name type="scientific">Streptomyces xiamenensis</name>
    <dbReference type="NCBI Taxonomy" id="408015"/>
    <lineage>
        <taxon>Bacteria</taxon>
        <taxon>Bacillati</taxon>
        <taxon>Actinomycetota</taxon>
        <taxon>Actinomycetes</taxon>
        <taxon>Kitasatosporales</taxon>
        <taxon>Streptomycetaceae</taxon>
        <taxon>Streptomyces</taxon>
    </lineage>
</organism>
<accession>A0A0F7CPT0</accession>
<evidence type="ECO:0000256" key="1">
    <source>
        <dbReference type="SAM" id="MobiDB-lite"/>
    </source>
</evidence>
<evidence type="ECO:0000313" key="2">
    <source>
        <dbReference type="EMBL" id="AKG45196.1"/>
    </source>
</evidence>